<dbReference type="Gene3D" id="3.30.70.330">
    <property type="match status" value="1"/>
</dbReference>
<dbReference type="InterPro" id="IPR005120">
    <property type="entry name" value="UPF3_dom"/>
</dbReference>
<feature type="region of interest" description="Disordered" evidence="1">
    <location>
        <begin position="141"/>
        <end position="191"/>
    </location>
</feature>
<keyword evidence="4" id="KW-1185">Reference proteome</keyword>
<gene>
    <name evidence="3" type="ORF">BSTOLATCC_MIC37842</name>
</gene>
<feature type="compositionally biased region" description="Basic residues" evidence="1">
    <location>
        <begin position="169"/>
        <end position="191"/>
    </location>
</feature>
<dbReference type="AlphaFoldDB" id="A0AAU9JTR9"/>
<feature type="compositionally biased region" description="Basic and acidic residues" evidence="1">
    <location>
        <begin position="158"/>
        <end position="168"/>
    </location>
</feature>
<feature type="domain" description="UPF3" evidence="2">
    <location>
        <begin position="19"/>
        <end position="166"/>
    </location>
</feature>
<evidence type="ECO:0000313" key="3">
    <source>
        <dbReference type="EMBL" id="CAG9325096.1"/>
    </source>
</evidence>
<reference evidence="3" key="1">
    <citation type="submission" date="2021-09" db="EMBL/GenBank/DDBJ databases">
        <authorList>
            <consortium name="AG Swart"/>
            <person name="Singh M."/>
            <person name="Singh A."/>
            <person name="Seah K."/>
            <person name="Emmerich C."/>
        </authorList>
    </citation>
    <scope>NUCLEOTIDE SEQUENCE</scope>
    <source>
        <strain evidence="3">ATCC30299</strain>
    </source>
</reference>
<evidence type="ECO:0000313" key="4">
    <source>
        <dbReference type="Proteomes" id="UP001162131"/>
    </source>
</evidence>
<comment type="caution">
    <text evidence="3">The sequence shown here is derived from an EMBL/GenBank/DDBJ whole genome shotgun (WGS) entry which is preliminary data.</text>
</comment>
<evidence type="ECO:0000256" key="1">
    <source>
        <dbReference type="SAM" id="MobiDB-lite"/>
    </source>
</evidence>
<dbReference type="InterPro" id="IPR012677">
    <property type="entry name" value="Nucleotide-bd_a/b_plait_sf"/>
</dbReference>
<organism evidence="3 4">
    <name type="scientific">Blepharisma stoltei</name>
    <dbReference type="NCBI Taxonomy" id="1481888"/>
    <lineage>
        <taxon>Eukaryota</taxon>
        <taxon>Sar</taxon>
        <taxon>Alveolata</taxon>
        <taxon>Ciliophora</taxon>
        <taxon>Postciliodesmatophora</taxon>
        <taxon>Heterotrichea</taxon>
        <taxon>Heterotrichida</taxon>
        <taxon>Blepharismidae</taxon>
        <taxon>Blepharisma</taxon>
    </lineage>
</organism>
<dbReference type="Pfam" id="PF03467">
    <property type="entry name" value="Smg4_UPF3"/>
    <property type="match status" value="1"/>
</dbReference>
<dbReference type="Proteomes" id="UP001162131">
    <property type="component" value="Unassembled WGS sequence"/>
</dbReference>
<dbReference type="EMBL" id="CAJZBQ010000037">
    <property type="protein sequence ID" value="CAG9325096.1"/>
    <property type="molecule type" value="Genomic_DNA"/>
</dbReference>
<name>A0AAU9JTR9_9CILI</name>
<sequence length="191" mass="22414">MDQEISIRWSDLQMYSSSNCKAVVRNIPVSEAEFRILIQRFSEKIKWLKFYSNNKQGIIKKDKLSKCFLQLDPSVINEFINEMNSTFFDAKGEKFTLEAELASFQSVPIATASQNTEFFTSPQFLQFKELYESGNLEQGTFKSEENLPPKKSSLVEMVKSELEEERKKKENKIKKKGNKWNKKNKNWKNKK</sequence>
<protein>
    <recommendedName>
        <fullName evidence="2">UPF3 domain-containing protein</fullName>
    </recommendedName>
</protein>
<evidence type="ECO:0000259" key="2">
    <source>
        <dbReference type="Pfam" id="PF03467"/>
    </source>
</evidence>
<proteinExistence type="predicted"/>
<accession>A0AAU9JTR9</accession>